<dbReference type="SUPFAM" id="SSF51735">
    <property type="entry name" value="NAD(P)-binding Rossmann-fold domains"/>
    <property type="match status" value="1"/>
</dbReference>
<gene>
    <name evidence="6" type="ORF">K432DRAFT_410731</name>
</gene>
<dbReference type="PROSITE" id="PS00061">
    <property type="entry name" value="ADH_SHORT"/>
    <property type="match status" value="1"/>
</dbReference>
<dbReference type="InterPro" id="IPR036291">
    <property type="entry name" value="NAD(P)-bd_dom_sf"/>
</dbReference>
<dbReference type="FunFam" id="3.40.50.720:FF:000084">
    <property type="entry name" value="Short-chain dehydrogenase reductase"/>
    <property type="match status" value="1"/>
</dbReference>
<evidence type="ECO:0000313" key="6">
    <source>
        <dbReference type="EMBL" id="OCK73398.1"/>
    </source>
</evidence>
<dbReference type="Proteomes" id="UP000250266">
    <property type="component" value="Unassembled WGS sequence"/>
</dbReference>
<feature type="compositionally biased region" description="Basic and acidic residues" evidence="5">
    <location>
        <begin position="239"/>
        <end position="259"/>
    </location>
</feature>
<evidence type="ECO:0000256" key="3">
    <source>
        <dbReference type="ARBA" id="ARBA00023002"/>
    </source>
</evidence>
<feature type="region of interest" description="Disordered" evidence="5">
    <location>
        <begin position="232"/>
        <end position="259"/>
    </location>
</feature>
<name>A0A8E2J8M1_9PEZI</name>
<dbReference type="OrthoDB" id="3819888at2759"/>
<dbReference type="InterPro" id="IPR020904">
    <property type="entry name" value="Sc_DH/Rdtase_CS"/>
</dbReference>
<protein>
    <submittedName>
        <fullName evidence="6">NAD(P)-binding protein</fullName>
    </submittedName>
</protein>
<comment type="similarity">
    <text evidence="1 4">Belongs to the short-chain dehydrogenases/reductases (SDR) family.</text>
</comment>
<evidence type="ECO:0000256" key="1">
    <source>
        <dbReference type="ARBA" id="ARBA00006484"/>
    </source>
</evidence>
<dbReference type="PRINTS" id="PR00080">
    <property type="entry name" value="SDRFAMILY"/>
</dbReference>
<dbReference type="CDD" id="cd05233">
    <property type="entry name" value="SDR_c"/>
    <property type="match status" value="1"/>
</dbReference>
<organism evidence="6 7">
    <name type="scientific">Lepidopterella palustris CBS 459.81</name>
    <dbReference type="NCBI Taxonomy" id="1314670"/>
    <lineage>
        <taxon>Eukaryota</taxon>
        <taxon>Fungi</taxon>
        <taxon>Dikarya</taxon>
        <taxon>Ascomycota</taxon>
        <taxon>Pezizomycotina</taxon>
        <taxon>Dothideomycetes</taxon>
        <taxon>Pleosporomycetidae</taxon>
        <taxon>Mytilinidiales</taxon>
        <taxon>Argynnaceae</taxon>
        <taxon>Lepidopterella</taxon>
    </lineage>
</organism>
<evidence type="ECO:0000256" key="5">
    <source>
        <dbReference type="SAM" id="MobiDB-lite"/>
    </source>
</evidence>
<accession>A0A8E2J8M1</accession>
<proteinExistence type="inferred from homology"/>
<dbReference type="InterPro" id="IPR052178">
    <property type="entry name" value="Sec_Metab_Biosynth_SDR"/>
</dbReference>
<dbReference type="PANTHER" id="PTHR43618">
    <property type="entry name" value="7-ALPHA-HYDROXYSTEROID DEHYDROGENASE"/>
    <property type="match status" value="1"/>
</dbReference>
<dbReference type="Gene3D" id="3.40.50.720">
    <property type="entry name" value="NAD(P)-binding Rossmann-like Domain"/>
    <property type="match status" value="1"/>
</dbReference>
<evidence type="ECO:0000256" key="4">
    <source>
        <dbReference type="RuleBase" id="RU000363"/>
    </source>
</evidence>
<dbReference type="Pfam" id="PF00106">
    <property type="entry name" value="adh_short"/>
    <property type="match status" value="1"/>
</dbReference>
<evidence type="ECO:0000256" key="2">
    <source>
        <dbReference type="ARBA" id="ARBA00022857"/>
    </source>
</evidence>
<sequence length="294" mass="32014">MSHPSNQTVISNALFNLKGRVALVTGGGSGIGLMITQALAVNGAKVYIVGRTEEKLDAVAKQYNGEDIDGEIISLQGDVSKKDEIARLYDEFSSREKCLCILVNNAGVAGSTYQQEAQSPEEAKKNLFDAKGATFEEWEQVYRTNVAQVYFMTTAFLPLLAHSTEQHEDYSGTVINIASVSGTLKNPQHHPAYNASKAAVIHLSRMLANIVANNGFKIRINSISPGVFPSEMTTGDSGEDQKSHIPKEKYDKVPARRPGNEKDISRAVIHLVVNQYVNGHNELVDGGYSLIEGF</sequence>
<keyword evidence="2" id="KW-0521">NADP</keyword>
<dbReference type="GO" id="GO:0016491">
    <property type="term" value="F:oxidoreductase activity"/>
    <property type="evidence" value="ECO:0007669"/>
    <property type="project" value="UniProtKB-KW"/>
</dbReference>
<dbReference type="InterPro" id="IPR002347">
    <property type="entry name" value="SDR_fam"/>
</dbReference>
<keyword evidence="3" id="KW-0560">Oxidoreductase</keyword>
<dbReference type="AlphaFoldDB" id="A0A8E2J8M1"/>
<evidence type="ECO:0000313" key="7">
    <source>
        <dbReference type="Proteomes" id="UP000250266"/>
    </source>
</evidence>
<dbReference type="EMBL" id="KV745793">
    <property type="protein sequence ID" value="OCK73398.1"/>
    <property type="molecule type" value="Genomic_DNA"/>
</dbReference>
<reference evidence="6 7" key="1">
    <citation type="journal article" date="2016" name="Nat. Commun.">
        <title>Ectomycorrhizal ecology is imprinted in the genome of the dominant symbiotic fungus Cenococcum geophilum.</title>
        <authorList>
            <consortium name="DOE Joint Genome Institute"/>
            <person name="Peter M."/>
            <person name="Kohler A."/>
            <person name="Ohm R.A."/>
            <person name="Kuo A."/>
            <person name="Krutzmann J."/>
            <person name="Morin E."/>
            <person name="Arend M."/>
            <person name="Barry K.W."/>
            <person name="Binder M."/>
            <person name="Choi C."/>
            <person name="Clum A."/>
            <person name="Copeland A."/>
            <person name="Grisel N."/>
            <person name="Haridas S."/>
            <person name="Kipfer T."/>
            <person name="LaButti K."/>
            <person name="Lindquist E."/>
            <person name="Lipzen A."/>
            <person name="Maire R."/>
            <person name="Meier B."/>
            <person name="Mihaltcheva S."/>
            <person name="Molinier V."/>
            <person name="Murat C."/>
            <person name="Poggeler S."/>
            <person name="Quandt C.A."/>
            <person name="Sperisen C."/>
            <person name="Tritt A."/>
            <person name="Tisserant E."/>
            <person name="Crous P.W."/>
            <person name="Henrissat B."/>
            <person name="Nehls U."/>
            <person name="Egli S."/>
            <person name="Spatafora J.W."/>
            <person name="Grigoriev I.V."/>
            <person name="Martin F.M."/>
        </authorList>
    </citation>
    <scope>NUCLEOTIDE SEQUENCE [LARGE SCALE GENOMIC DNA]</scope>
    <source>
        <strain evidence="6 7">CBS 459.81</strain>
    </source>
</reference>
<dbReference type="PRINTS" id="PR00081">
    <property type="entry name" value="GDHRDH"/>
</dbReference>
<dbReference type="PANTHER" id="PTHR43618:SF4">
    <property type="entry name" value="SHORT CHAIN DEHYDROGENASE_REDUCTASE FAMILY (AFU_ORTHOLOGUE AFUA_7G04540)"/>
    <property type="match status" value="1"/>
</dbReference>
<keyword evidence="7" id="KW-1185">Reference proteome</keyword>